<feature type="region of interest" description="Disordered" evidence="1">
    <location>
        <begin position="242"/>
        <end position="325"/>
    </location>
</feature>
<evidence type="ECO:0000256" key="1">
    <source>
        <dbReference type="SAM" id="MobiDB-lite"/>
    </source>
</evidence>
<dbReference type="Proteomes" id="UP001153069">
    <property type="component" value="Unassembled WGS sequence"/>
</dbReference>
<gene>
    <name evidence="3" type="ORF">SEMRO_1452_G273890.1</name>
</gene>
<accession>A0A9N8ERF4</accession>
<sequence length="975" mass="108374">MRLYNASSCTPCCSTWEGAAARRRPEQHSFVPPQSDSSSERTEPSFVHQTDQKQGPPHKFQQLTKIPSSSTSTTGGLTPLFDNTGSSPSFSHHDNAERNPAHILTEEPAYARKANQHAQRSRSSAIHPPLNHASNAPQYDKYNAIDGIVDLDITEDDVESSSSTLTTTRSMMLQQQEQCTITVSSAAHGKGAEVYNKKVHSTSTSRFEPKIYDRQSTNKLFHKQDVINIGIAESAPALRHLGRQPSADPAKKLLNVPTRSNTKIQATGNVPKKESSKTSTTLRPEESTSRSPDIVDFSSKPTRKMHPAETQARGHLPRFRGSNADDDLVVDKNTRLRKSPLQDVGRVEFFPLQTPSVPMAEHSDEEVPARLGVTSNFPSISRLPSESTDGNQGRDWDPFQDLDPFQTTVSNDEGELCWATFGSFEELYPGIDSTDSGYSFFSFHGETHDSAHLDDKENLMSNNSDESGTGSERKNAGWDMGAVEPRKTLLRRGGTNTRKHSFFDKKKLLGPRLEARFTRSYWRRLKQNRDELSVTKQSTTVESLQAGEQAANEERQRPRVEIAPGDLPTKRGVQPATPATNNEDNWCESLSNFSWGFDQQPFGNRLEEVQPPGGDRGTSTNRNVVIKIGSAKRNDLFENSGVQVLSPRRVRECNAVLRGIAMETEQILAAIDVADVSPPLTLEQILGLRSILPTPVEERMLHQHVKVAPQAGSGVDMSDPGELFMLSLAVSINQARPKLEKMLFQLEMGDCVHDLRTAVAAQQRVCDEVTKSANLEKFLGIVTLFANRGVGKVKGRKRTTRLTLPELSSILDDAASYTSESKKEPLLVFACSKIRATKPAMLSVRRDMPSLGEIAAAKTSYHSLKREFQQLEEKFDETKTFAVGLALSKSRRRVHPDDLSVHEEIDILESVSVGRFVLNSSLLMAELYEAFDAMESSIVALMDYFAVPQDQRHQPDLVLQTVERLLCYMETFMPV</sequence>
<dbReference type="SUPFAM" id="SSF101447">
    <property type="entry name" value="Formin homology 2 domain (FH2 domain)"/>
    <property type="match status" value="1"/>
</dbReference>
<dbReference type="InterPro" id="IPR015425">
    <property type="entry name" value="FH2_Formin"/>
</dbReference>
<dbReference type="AlphaFoldDB" id="A0A9N8ERF4"/>
<reference evidence="3" key="1">
    <citation type="submission" date="2020-06" db="EMBL/GenBank/DDBJ databases">
        <authorList>
            <consortium name="Plant Systems Biology data submission"/>
        </authorList>
    </citation>
    <scope>NUCLEOTIDE SEQUENCE</scope>
    <source>
        <strain evidence="3">D6</strain>
    </source>
</reference>
<dbReference type="EMBL" id="CAICTM010001450">
    <property type="protein sequence ID" value="CAB9523754.1"/>
    <property type="molecule type" value="Genomic_DNA"/>
</dbReference>
<dbReference type="Pfam" id="PF02181">
    <property type="entry name" value="FH2"/>
    <property type="match status" value="1"/>
</dbReference>
<feature type="domain" description="FH2" evidence="2">
    <location>
        <begin position="580"/>
        <end position="975"/>
    </location>
</feature>
<evidence type="ECO:0000313" key="4">
    <source>
        <dbReference type="Proteomes" id="UP001153069"/>
    </source>
</evidence>
<protein>
    <submittedName>
        <fullName evidence="3">Activator of morphogenesis</fullName>
    </submittedName>
</protein>
<evidence type="ECO:0000313" key="3">
    <source>
        <dbReference type="EMBL" id="CAB9523754.1"/>
    </source>
</evidence>
<feature type="compositionally biased region" description="Polar residues" evidence="1">
    <location>
        <begin position="257"/>
        <end position="268"/>
    </location>
</feature>
<feature type="compositionally biased region" description="Polar residues" evidence="1">
    <location>
        <begin position="81"/>
        <end position="90"/>
    </location>
</feature>
<feature type="compositionally biased region" description="Polar residues" evidence="1">
    <location>
        <begin position="459"/>
        <end position="470"/>
    </location>
</feature>
<comment type="caution">
    <text evidence="3">The sequence shown here is derived from an EMBL/GenBank/DDBJ whole genome shotgun (WGS) entry which is preliminary data.</text>
</comment>
<feature type="compositionally biased region" description="Low complexity" evidence="1">
    <location>
        <begin position="67"/>
        <end position="80"/>
    </location>
</feature>
<proteinExistence type="predicted"/>
<name>A0A9N8ERF4_9STRA</name>
<keyword evidence="4" id="KW-1185">Reference proteome</keyword>
<dbReference type="InterPro" id="IPR042201">
    <property type="entry name" value="FH2_Formin_sf"/>
</dbReference>
<organism evidence="3 4">
    <name type="scientific">Seminavis robusta</name>
    <dbReference type="NCBI Taxonomy" id="568900"/>
    <lineage>
        <taxon>Eukaryota</taxon>
        <taxon>Sar</taxon>
        <taxon>Stramenopiles</taxon>
        <taxon>Ochrophyta</taxon>
        <taxon>Bacillariophyta</taxon>
        <taxon>Bacillariophyceae</taxon>
        <taxon>Bacillariophycidae</taxon>
        <taxon>Naviculales</taxon>
        <taxon>Naviculaceae</taxon>
        <taxon>Seminavis</taxon>
    </lineage>
</organism>
<feature type="region of interest" description="Disordered" evidence="1">
    <location>
        <begin position="115"/>
        <end position="137"/>
    </location>
</feature>
<dbReference type="Gene3D" id="1.20.58.2220">
    <property type="entry name" value="Formin, FH2 domain"/>
    <property type="match status" value="1"/>
</dbReference>
<evidence type="ECO:0000259" key="2">
    <source>
        <dbReference type="PROSITE" id="PS51444"/>
    </source>
</evidence>
<feature type="region of interest" description="Disordered" evidence="1">
    <location>
        <begin position="455"/>
        <end position="477"/>
    </location>
</feature>
<feature type="region of interest" description="Disordered" evidence="1">
    <location>
        <begin position="533"/>
        <end position="585"/>
    </location>
</feature>
<feature type="compositionally biased region" description="Polar residues" evidence="1">
    <location>
        <begin position="534"/>
        <end position="543"/>
    </location>
</feature>
<feature type="region of interest" description="Disordered" evidence="1">
    <location>
        <begin position="20"/>
        <end position="95"/>
    </location>
</feature>
<dbReference type="PROSITE" id="PS51444">
    <property type="entry name" value="FH2"/>
    <property type="match status" value="1"/>
</dbReference>